<keyword evidence="9" id="KW-1185">Reference proteome</keyword>
<dbReference type="EnsemblMetazoa" id="LLOJ005404-RA">
    <property type="protein sequence ID" value="LLOJ005404-PA"/>
    <property type="gene ID" value="LLOJ005404"/>
</dbReference>
<feature type="domain" description="C2H2-type" evidence="7">
    <location>
        <begin position="207"/>
        <end position="234"/>
    </location>
</feature>
<feature type="domain" description="C2H2-type" evidence="7">
    <location>
        <begin position="178"/>
        <end position="207"/>
    </location>
</feature>
<dbReference type="FunFam" id="3.30.160.60:FF:000349">
    <property type="entry name" value="metal regulatory transcription factor 1"/>
    <property type="match status" value="1"/>
</dbReference>
<keyword evidence="1" id="KW-0479">Metal-binding</keyword>
<name>A0A1B0CLB7_LUTLO</name>
<dbReference type="SMART" id="SM00355">
    <property type="entry name" value="ZnF_C2H2"/>
    <property type="match status" value="6"/>
</dbReference>
<sequence>MAEVKNTVNILAETGERIDFPLDDTDLQDCIDSSLDIDDLQRVIEQGTSFGEAVEVPGKKLPIEEEERRTNNGYMEHSILPDEISLCLRPGAKHKLSGESSHATIKLEGSEPHILARYRCNYDSCSRSYSTVGNLRTHLKTHKGDYRFKCTQEGCGKAFLTSYSLKIHIRVHTKVKPYECPEGGCEKSFNTRYRLRAHLRLHNGETVNCTMCQKFFTTLSDLKKHMRTHTQERPYKCIEDGCGKAFIASHHLKTHIRIHTGERPYSCREDNCTKAFSTAHSLKSHVKTHQKSSQGKKGAEKTNGEEDAWTQRIDDGQEDYDAITEILNSTEKNAAAESSEEFNLETSKAIEMAIANEIEIPSPWIDVSELAAKPIMPAVPVTPACMALPTGVTSYVDLPFNIASADTEFIASTFETEQISFEQLFGSPEKEKNSPEDMPALEMMNVKEGQGNFSPIPTDLSNKQQIEAEALLNEIFFETLNTMPSSVEPAQGKVLMAQQYENVQNTVEFPETVAGSSAEEMLMVQTASVLGNATNSRTLQDITADADICRCTNCTCDHQTGGACQGGCGPNNPCRSPDVVPHQIAAADSNNNAPVEVAKTTTSGCGGAAAAENVGMSSACKCASPNEGVANGCCVVICLKTLESLRNMLFQKNNLITCGGSTMFTS</sequence>
<dbReference type="FunFam" id="3.30.160.60:FF:000072">
    <property type="entry name" value="zinc finger protein 143 isoform X1"/>
    <property type="match status" value="2"/>
</dbReference>
<reference evidence="8" key="1">
    <citation type="submission" date="2020-05" db="UniProtKB">
        <authorList>
            <consortium name="EnsemblMetazoa"/>
        </authorList>
    </citation>
    <scope>IDENTIFICATION</scope>
    <source>
        <strain evidence="8">Jacobina</strain>
    </source>
</reference>
<protein>
    <recommendedName>
        <fullName evidence="7">C2H2-type domain-containing protein</fullName>
    </recommendedName>
</protein>
<dbReference type="PROSITE" id="PS00028">
    <property type="entry name" value="ZINC_FINGER_C2H2_1"/>
    <property type="match status" value="6"/>
</dbReference>
<evidence type="ECO:0000256" key="3">
    <source>
        <dbReference type="ARBA" id="ARBA00022771"/>
    </source>
</evidence>
<dbReference type="EMBL" id="AJWK01017071">
    <property type="status" value="NOT_ANNOTATED_CDS"/>
    <property type="molecule type" value="Genomic_DNA"/>
</dbReference>
<evidence type="ECO:0000256" key="2">
    <source>
        <dbReference type="ARBA" id="ARBA00022737"/>
    </source>
</evidence>
<dbReference type="GO" id="GO:0005634">
    <property type="term" value="C:nucleus"/>
    <property type="evidence" value="ECO:0007669"/>
    <property type="project" value="TreeGrafter"/>
</dbReference>
<feature type="region of interest" description="Disordered" evidence="6">
    <location>
        <begin position="283"/>
        <end position="308"/>
    </location>
</feature>
<keyword evidence="4" id="KW-0862">Zinc</keyword>
<evidence type="ECO:0000256" key="6">
    <source>
        <dbReference type="SAM" id="MobiDB-lite"/>
    </source>
</evidence>
<dbReference type="PANTHER" id="PTHR46179">
    <property type="entry name" value="ZINC FINGER PROTEIN"/>
    <property type="match status" value="1"/>
</dbReference>
<evidence type="ECO:0000256" key="5">
    <source>
        <dbReference type="PROSITE-ProRule" id="PRU00042"/>
    </source>
</evidence>
<dbReference type="FunFam" id="3.30.160.60:FF:000446">
    <property type="entry name" value="Zinc finger protein"/>
    <property type="match status" value="1"/>
</dbReference>
<dbReference type="GO" id="GO:0008270">
    <property type="term" value="F:zinc ion binding"/>
    <property type="evidence" value="ECO:0007669"/>
    <property type="project" value="UniProtKB-KW"/>
</dbReference>
<keyword evidence="3 5" id="KW-0863">Zinc-finger</keyword>
<accession>A0A1B0CLB7</accession>
<dbReference type="Pfam" id="PF00096">
    <property type="entry name" value="zf-C2H2"/>
    <property type="match status" value="6"/>
</dbReference>
<feature type="domain" description="C2H2-type" evidence="7">
    <location>
        <begin position="118"/>
        <end position="147"/>
    </location>
</feature>
<dbReference type="PANTHER" id="PTHR46179:SF25">
    <property type="entry name" value="METAL RESPONSE ELEMENT-BINDING TRANSCRIPTION FACTOR-1, ISOFORM C"/>
    <property type="match status" value="1"/>
</dbReference>
<dbReference type="InterPro" id="IPR013087">
    <property type="entry name" value="Znf_C2H2_type"/>
</dbReference>
<feature type="domain" description="C2H2-type" evidence="7">
    <location>
        <begin position="148"/>
        <end position="177"/>
    </location>
</feature>
<dbReference type="FunFam" id="3.30.160.60:FF:000125">
    <property type="entry name" value="Putative zinc finger protein 143"/>
    <property type="match status" value="1"/>
</dbReference>
<dbReference type="Gene3D" id="3.30.160.60">
    <property type="entry name" value="Classic Zinc Finger"/>
    <property type="match status" value="6"/>
</dbReference>
<dbReference type="AlphaFoldDB" id="A0A1B0CLB7"/>
<organism evidence="8 9">
    <name type="scientific">Lutzomyia longipalpis</name>
    <name type="common">Sand fly</name>
    <dbReference type="NCBI Taxonomy" id="7200"/>
    <lineage>
        <taxon>Eukaryota</taxon>
        <taxon>Metazoa</taxon>
        <taxon>Ecdysozoa</taxon>
        <taxon>Arthropoda</taxon>
        <taxon>Hexapoda</taxon>
        <taxon>Insecta</taxon>
        <taxon>Pterygota</taxon>
        <taxon>Neoptera</taxon>
        <taxon>Endopterygota</taxon>
        <taxon>Diptera</taxon>
        <taxon>Nematocera</taxon>
        <taxon>Psychodoidea</taxon>
        <taxon>Psychodidae</taxon>
        <taxon>Lutzomyia</taxon>
        <taxon>Lutzomyia</taxon>
    </lineage>
</organism>
<keyword evidence="2" id="KW-0677">Repeat</keyword>
<evidence type="ECO:0000313" key="8">
    <source>
        <dbReference type="EnsemblMetazoa" id="LLOJ005404-PA"/>
    </source>
</evidence>
<dbReference type="PROSITE" id="PS50157">
    <property type="entry name" value="ZINC_FINGER_C2H2_2"/>
    <property type="match status" value="6"/>
</dbReference>
<dbReference type="Proteomes" id="UP000092461">
    <property type="component" value="Unassembled WGS sequence"/>
</dbReference>
<evidence type="ECO:0000256" key="4">
    <source>
        <dbReference type="ARBA" id="ARBA00022833"/>
    </source>
</evidence>
<evidence type="ECO:0000256" key="1">
    <source>
        <dbReference type="ARBA" id="ARBA00022723"/>
    </source>
</evidence>
<dbReference type="VEuPathDB" id="VectorBase:LLOJ005404"/>
<proteinExistence type="predicted"/>
<dbReference type="SUPFAM" id="SSF57667">
    <property type="entry name" value="beta-beta-alpha zinc fingers"/>
    <property type="match status" value="4"/>
</dbReference>
<dbReference type="InterPro" id="IPR036236">
    <property type="entry name" value="Znf_C2H2_sf"/>
</dbReference>
<dbReference type="VEuPathDB" id="VectorBase:LLONM1_006002"/>
<evidence type="ECO:0000313" key="9">
    <source>
        <dbReference type="Proteomes" id="UP000092461"/>
    </source>
</evidence>
<feature type="domain" description="C2H2-type" evidence="7">
    <location>
        <begin position="265"/>
        <end position="294"/>
    </location>
</feature>
<dbReference type="InterPro" id="IPR051061">
    <property type="entry name" value="Zinc_finger_trans_reg"/>
</dbReference>
<evidence type="ECO:0000259" key="7">
    <source>
        <dbReference type="PROSITE" id="PS50157"/>
    </source>
</evidence>
<dbReference type="GO" id="GO:0006357">
    <property type="term" value="P:regulation of transcription by RNA polymerase II"/>
    <property type="evidence" value="ECO:0007669"/>
    <property type="project" value="TreeGrafter"/>
</dbReference>
<feature type="domain" description="C2H2-type" evidence="7">
    <location>
        <begin position="235"/>
        <end position="264"/>
    </location>
</feature>